<dbReference type="NCBIfam" id="NF007568">
    <property type="entry name" value="PRK10199.1"/>
    <property type="match status" value="1"/>
</dbReference>
<keyword evidence="5 9" id="KW-0378">Hydrolase</keyword>
<feature type="domain" description="Peptidase M28" evidence="8">
    <location>
        <begin position="102"/>
        <end position="321"/>
    </location>
</feature>
<dbReference type="SUPFAM" id="SSF53187">
    <property type="entry name" value="Zn-dependent exopeptidases"/>
    <property type="match status" value="1"/>
</dbReference>
<evidence type="ECO:0000256" key="4">
    <source>
        <dbReference type="ARBA" id="ARBA00022729"/>
    </source>
</evidence>
<protein>
    <submittedName>
        <fullName evidence="9">Aminopeptidase</fullName>
        <ecNumber evidence="9">3.4.11.-</ecNumber>
    </submittedName>
</protein>
<dbReference type="PANTHER" id="PTHR12147">
    <property type="entry name" value="METALLOPEPTIDASE M28 FAMILY MEMBER"/>
    <property type="match status" value="1"/>
</dbReference>
<evidence type="ECO:0000256" key="1">
    <source>
        <dbReference type="ARBA" id="ARBA00022438"/>
    </source>
</evidence>
<evidence type="ECO:0000313" key="9">
    <source>
        <dbReference type="EMBL" id="TKI08836.1"/>
    </source>
</evidence>
<organism evidence="9 10">
    <name type="scientific">Martelella alba</name>
    <dbReference type="NCBI Taxonomy" id="2590451"/>
    <lineage>
        <taxon>Bacteria</taxon>
        <taxon>Pseudomonadati</taxon>
        <taxon>Pseudomonadota</taxon>
        <taxon>Alphaproteobacteria</taxon>
        <taxon>Hyphomicrobiales</taxon>
        <taxon>Aurantimonadaceae</taxon>
        <taxon>Martelella</taxon>
    </lineage>
</organism>
<evidence type="ECO:0000256" key="3">
    <source>
        <dbReference type="ARBA" id="ARBA00022723"/>
    </source>
</evidence>
<keyword evidence="6" id="KW-0862">Zinc</keyword>
<comment type="caution">
    <text evidence="9">The sequence shown here is derived from an EMBL/GenBank/DDBJ whole genome shotgun (WGS) entry which is preliminary data.</text>
</comment>
<proteinExistence type="predicted"/>
<name>A0ABY2SRM5_9HYPH</name>
<keyword evidence="10" id="KW-1185">Reference proteome</keyword>
<dbReference type="GO" id="GO:0004177">
    <property type="term" value="F:aminopeptidase activity"/>
    <property type="evidence" value="ECO:0007669"/>
    <property type="project" value="UniProtKB-KW"/>
</dbReference>
<feature type="signal peptide" evidence="7">
    <location>
        <begin position="1"/>
        <end position="28"/>
    </location>
</feature>
<dbReference type="PANTHER" id="PTHR12147:SF56">
    <property type="entry name" value="AMINOPEPTIDASE YDR415C-RELATED"/>
    <property type="match status" value="1"/>
</dbReference>
<gene>
    <name evidence="9" type="ORF">FCN80_01930</name>
</gene>
<feature type="chain" id="PRO_5047547288" evidence="7">
    <location>
        <begin position="29"/>
        <end position="341"/>
    </location>
</feature>
<dbReference type="InterPro" id="IPR045175">
    <property type="entry name" value="M28_fam"/>
</dbReference>
<keyword evidence="2" id="KW-0645">Protease</keyword>
<keyword evidence="3" id="KW-0479">Metal-binding</keyword>
<dbReference type="EC" id="3.4.11.-" evidence="9"/>
<reference evidence="9 10" key="1">
    <citation type="submission" date="2019-04" db="EMBL/GenBank/DDBJ databases">
        <authorList>
            <person name="Li M."/>
            <person name="Gao C."/>
        </authorList>
    </citation>
    <scope>NUCLEOTIDE SEQUENCE [LARGE SCALE GENOMIC DNA]</scope>
    <source>
        <strain evidence="9 10">BGMRC 2031</strain>
    </source>
</reference>
<evidence type="ECO:0000256" key="5">
    <source>
        <dbReference type="ARBA" id="ARBA00022801"/>
    </source>
</evidence>
<sequence length="341" mass="37222">MFHHGRSKRARLMLCLAGLMAVCAPAAATTPDHYAEEQMRYIATYFPGRMAGSPAELMAADYVQRQLARMGYQSNLRAFDTRYAYRGGDGKADLRKITATSVIAAKAGSSGEEILIIAHLDTFLPRNDDDLNNNLGGLTLQGVDDNASGLGVMLDLARILSKSPLRIGVRWVALSTVEPETQGAEDYLRRMPPQEKRNTLLVLNLDSLIGGEKLRIDYSPNNGDARLGDIVKSLGNRARRAGIPLIINAGVPDEQRCPTDALPFAKAGFAVLDVGSGINGDGCRERRVSRNFPQGMVRYQSQRDNLTYLDKHLTGQIAKRARDGMALLRPLVLDLTGANRG</sequence>
<keyword evidence="1 9" id="KW-0031">Aminopeptidase</keyword>
<dbReference type="EMBL" id="SZPQ01000001">
    <property type="protein sequence ID" value="TKI08836.1"/>
    <property type="molecule type" value="Genomic_DNA"/>
</dbReference>
<dbReference type="Gene3D" id="3.40.630.10">
    <property type="entry name" value="Zn peptidases"/>
    <property type="match status" value="1"/>
</dbReference>
<evidence type="ECO:0000256" key="2">
    <source>
        <dbReference type="ARBA" id="ARBA00022670"/>
    </source>
</evidence>
<accession>A0ABY2SRM5</accession>
<evidence type="ECO:0000256" key="7">
    <source>
        <dbReference type="SAM" id="SignalP"/>
    </source>
</evidence>
<dbReference type="RefSeq" id="WP_136988197.1">
    <property type="nucleotide sequence ID" value="NZ_SZPQ01000001.1"/>
</dbReference>
<evidence type="ECO:0000259" key="8">
    <source>
        <dbReference type="Pfam" id="PF04389"/>
    </source>
</evidence>
<evidence type="ECO:0000313" key="10">
    <source>
        <dbReference type="Proteomes" id="UP000305202"/>
    </source>
</evidence>
<dbReference type="Pfam" id="PF04389">
    <property type="entry name" value="Peptidase_M28"/>
    <property type="match status" value="1"/>
</dbReference>
<keyword evidence="4 7" id="KW-0732">Signal</keyword>
<dbReference type="Proteomes" id="UP000305202">
    <property type="component" value="Unassembled WGS sequence"/>
</dbReference>
<evidence type="ECO:0000256" key="6">
    <source>
        <dbReference type="ARBA" id="ARBA00022833"/>
    </source>
</evidence>
<dbReference type="InterPro" id="IPR007484">
    <property type="entry name" value="Peptidase_M28"/>
</dbReference>